<feature type="region of interest" description="Disordered" evidence="1">
    <location>
        <begin position="183"/>
        <end position="217"/>
    </location>
</feature>
<evidence type="ECO:0000313" key="2">
    <source>
        <dbReference type="EMBL" id="CAL4098434.1"/>
    </source>
</evidence>
<dbReference type="PANTHER" id="PTHR13422:SF12">
    <property type="entry name" value="SIN3-HDAC COMPLEX-ASSOCIATED FACTOR"/>
    <property type="match status" value="1"/>
</dbReference>
<dbReference type="PANTHER" id="PTHR13422">
    <property type="entry name" value="SIN3-HDAC COMPLEX-ASSOCIATED FACTOR"/>
    <property type="match status" value="1"/>
</dbReference>
<dbReference type="GO" id="GO:0070822">
    <property type="term" value="C:Sin3-type complex"/>
    <property type="evidence" value="ECO:0007669"/>
    <property type="project" value="TreeGrafter"/>
</dbReference>
<feature type="non-terminal residue" evidence="2">
    <location>
        <position position="356"/>
    </location>
</feature>
<feature type="compositionally biased region" description="Polar residues" evidence="1">
    <location>
        <begin position="291"/>
        <end position="301"/>
    </location>
</feature>
<comment type="caution">
    <text evidence="2">The sequence shown here is derived from an EMBL/GenBank/DDBJ whole genome shotgun (WGS) entry which is preliminary data.</text>
</comment>
<proteinExistence type="predicted"/>
<protein>
    <recommendedName>
        <fullName evidence="4">Protein FAM60A</fullName>
    </recommendedName>
</protein>
<sequence>MLPPPLPVLLLLSLPPPPPPASFAPPPPPLLPEAASKSPFTMFSFHKPKVYRSTTGCCICKAKSSSSRFTDSKKYEDDFMECFNLKERRSGEICNACVLLVKRWKKLPKGTDRNWHHVVDARAGPGTKSLTKFKSKKLKKNPLNPDKPIKEKIKKKHRYIRKGERECSPGAISDDILVGDERLSEGSVPSMPGSLAPSPYPSPYPSEDDGDSQDHTVLPEMLTGSAKRKSQHPAQFQFSGFVDLSYWKQEKVCCGLIFRGDRGEVLIDPRFFRPCSCRDKDDSRVTPVPTPLTSSGASDGGSNYDEEFLSETHLIEDEDEDDYQDSDNSMDDQYFSSVANSPSGPLMPQLPTALAS</sequence>
<evidence type="ECO:0000256" key="1">
    <source>
        <dbReference type="SAM" id="MobiDB-lite"/>
    </source>
</evidence>
<dbReference type="Proteomes" id="UP001497623">
    <property type="component" value="Unassembled WGS sequence"/>
</dbReference>
<name>A0AAV2QUI6_MEGNR</name>
<gene>
    <name evidence="2" type="ORF">MNOR_LOCUS16229</name>
</gene>
<dbReference type="GO" id="GO:0030336">
    <property type="term" value="P:negative regulation of cell migration"/>
    <property type="evidence" value="ECO:0007669"/>
    <property type="project" value="TreeGrafter"/>
</dbReference>
<evidence type="ECO:0000313" key="3">
    <source>
        <dbReference type="Proteomes" id="UP001497623"/>
    </source>
</evidence>
<evidence type="ECO:0008006" key="4">
    <source>
        <dbReference type="Google" id="ProtNLM"/>
    </source>
</evidence>
<feature type="region of interest" description="Disordered" evidence="1">
    <location>
        <begin position="278"/>
        <end position="356"/>
    </location>
</feature>
<keyword evidence="3" id="KW-1185">Reference proteome</keyword>
<reference evidence="2 3" key="1">
    <citation type="submission" date="2024-05" db="EMBL/GenBank/DDBJ databases">
        <authorList>
            <person name="Wallberg A."/>
        </authorList>
    </citation>
    <scope>NUCLEOTIDE SEQUENCE [LARGE SCALE GENOMIC DNA]</scope>
</reference>
<dbReference type="InterPro" id="IPR026065">
    <property type="entry name" value="FAM60A"/>
</dbReference>
<dbReference type="SUPFAM" id="SSF101447">
    <property type="entry name" value="Formin homology 2 domain (FH2 domain)"/>
    <property type="match status" value="1"/>
</dbReference>
<dbReference type="EMBL" id="CAXKWB010010551">
    <property type="protein sequence ID" value="CAL4098434.1"/>
    <property type="molecule type" value="Genomic_DNA"/>
</dbReference>
<feature type="compositionally biased region" description="Acidic residues" evidence="1">
    <location>
        <begin position="316"/>
        <end position="330"/>
    </location>
</feature>
<accession>A0AAV2QUI6</accession>
<dbReference type="AlphaFoldDB" id="A0AAV2QUI6"/>
<dbReference type="Pfam" id="PF15396">
    <property type="entry name" value="FAM60A"/>
    <property type="match status" value="1"/>
</dbReference>
<organism evidence="2 3">
    <name type="scientific">Meganyctiphanes norvegica</name>
    <name type="common">Northern krill</name>
    <name type="synonym">Thysanopoda norvegica</name>
    <dbReference type="NCBI Taxonomy" id="48144"/>
    <lineage>
        <taxon>Eukaryota</taxon>
        <taxon>Metazoa</taxon>
        <taxon>Ecdysozoa</taxon>
        <taxon>Arthropoda</taxon>
        <taxon>Crustacea</taxon>
        <taxon>Multicrustacea</taxon>
        <taxon>Malacostraca</taxon>
        <taxon>Eumalacostraca</taxon>
        <taxon>Eucarida</taxon>
        <taxon>Euphausiacea</taxon>
        <taxon>Euphausiidae</taxon>
        <taxon>Meganyctiphanes</taxon>
    </lineage>
</organism>